<evidence type="ECO:0008006" key="3">
    <source>
        <dbReference type="Google" id="ProtNLM"/>
    </source>
</evidence>
<reference evidence="1" key="2">
    <citation type="submission" date="2025-08" db="UniProtKB">
        <authorList>
            <consortium name="Ensembl"/>
        </authorList>
    </citation>
    <scope>IDENTIFICATION</scope>
    <source>
        <strain evidence="1">Hd-rR</strain>
    </source>
</reference>
<evidence type="ECO:0000313" key="2">
    <source>
        <dbReference type="Proteomes" id="UP000001038"/>
    </source>
</evidence>
<proteinExistence type="predicted"/>
<dbReference type="InParanoid" id="A0A3B3IJX5"/>
<sequence>MHDNAPSQAASKTSASLAAMGIKGDKLMMWPPSFSDLNPIQNFWSILNGVALCSASWNNNSRCYILCVFLHLLLTLSECGLLPVCFILCSFKCVNVCQRASCSC</sequence>
<name>A0A3B3IJX5_ORYLA</name>
<dbReference type="InterPro" id="IPR036397">
    <property type="entry name" value="RNaseH_sf"/>
</dbReference>
<dbReference type="GO" id="GO:0003676">
    <property type="term" value="F:nucleic acid binding"/>
    <property type="evidence" value="ECO:0007669"/>
    <property type="project" value="InterPro"/>
</dbReference>
<protein>
    <recommendedName>
        <fullName evidence="3">Tc1-like transposase DDE domain-containing protein</fullName>
    </recommendedName>
</protein>
<dbReference type="Bgee" id="ENSORLG00000022158">
    <property type="expression patterns" value="Expressed in liver and 3 other cell types or tissues"/>
</dbReference>
<keyword evidence="2" id="KW-1185">Reference proteome</keyword>
<evidence type="ECO:0000313" key="1">
    <source>
        <dbReference type="Ensembl" id="ENSORLP00000044355.1"/>
    </source>
</evidence>
<organism evidence="1 2">
    <name type="scientific">Oryzias latipes</name>
    <name type="common">Japanese rice fish</name>
    <name type="synonym">Japanese killifish</name>
    <dbReference type="NCBI Taxonomy" id="8090"/>
    <lineage>
        <taxon>Eukaryota</taxon>
        <taxon>Metazoa</taxon>
        <taxon>Chordata</taxon>
        <taxon>Craniata</taxon>
        <taxon>Vertebrata</taxon>
        <taxon>Euteleostomi</taxon>
        <taxon>Actinopterygii</taxon>
        <taxon>Neopterygii</taxon>
        <taxon>Teleostei</taxon>
        <taxon>Neoteleostei</taxon>
        <taxon>Acanthomorphata</taxon>
        <taxon>Ovalentaria</taxon>
        <taxon>Atherinomorphae</taxon>
        <taxon>Beloniformes</taxon>
        <taxon>Adrianichthyidae</taxon>
        <taxon>Oryziinae</taxon>
        <taxon>Oryzias</taxon>
    </lineage>
</organism>
<dbReference type="AlphaFoldDB" id="A0A3B3IJX5"/>
<dbReference type="Proteomes" id="UP000001038">
    <property type="component" value="Chromosome 14"/>
</dbReference>
<reference evidence="1" key="3">
    <citation type="submission" date="2025-09" db="UniProtKB">
        <authorList>
            <consortium name="Ensembl"/>
        </authorList>
    </citation>
    <scope>IDENTIFICATION</scope>
    <source>
        <strain evidence="1">Hd-rR</strain>
    </source>
</reference>
<accession>A0A3B3IJX5</accession>
<dbReference type="STRING" id="8090.ENSORLP00000044355"/>
<dbReference type="Gene3D" id="3.30.420.10">
    <property type="entry name" value="Ribonuclease H-like superfamily/Ribonuclease H"/>
    <property type="match status" value="1"/>
</dbReference>
<reference evidence="1 2" key="1">
    <citation type="journal article" date="2007" name="Nature">
        <title>The medaka draft genome and insights into vertebrate genome evolution.</title>
        <authorList>
            <person name="Kasahara M."/>
            <person name="Naruse K."/>
            <person name="Sasaki S."/>
            <person name="Nakatani Y."/>
            <person name="Qu W."/>
            <person name="Ahsan B."/>
            <person name="Yamada T."/>
            <person name="Nagayasu Y."/>
            <person name="Doi K."/>
            <person name="Kasai Y."/>
            <person name="Jindo T."/>
            <person name="Kobayashi D."/>
            <person name="Shimada A."/>
            <person name="Toyoda A."/>
            <person name="Kuroki Y."/>
            <person name="Fujiyama A."/>
            <person name="Sasaki T."/>
            <person name="Shimizu A."/>
            <person name="Asakawa S."/>
            <person name="Shimizu N."/>
            <person name="Hashimoto S."/>
            <person name="Yang J."/>
            <person name="Lee Y."/>
            <person name="Matsushima K."/>
            <person name="Sugano S."/>
            <person name="Sakaizumi M."/>
            <person name="Narita T."/>
            <person name="Ohishi K."/>
            <person name="Haga S."/>
            <person name="Ohta F."/>
            <person name="Nomoto H."/>
            <person name="Nogata K."/>
            <person name="Morishita T."/>
            <person name="Endo T."/>
            <person name="Shin-I T."/>
            <person name="Takeda H."/>
            <person name="Morishita S."/>
            <person name="Kohara Y."/>
        </authorList>
    </citation>
    <scope>NUCLEOTIDE SEQUENCE [LARGE SCALE GENOMIC DNA]</scope>
    <source>
        <strain evidence="1 2">Hd-rR</strain>
    </source>
</reference>
<dbReference type="Ensembl" id="ENSORLT00000034190.1">
    <property type="protein sequence ID" value="ENSORLP00000044355.1"/>
    <property type="gene ID" value="ENSORLG00000022158.1"/>
</dbReference>